<feature type="transmembrane region" description="Helical" evidence="1">
    <location>
        <begin position="53"/>
        <end position="73"/>
    </location>
</feature>
<dbReference type="RefSeq" id="WP_057434076.1">
    <property type="nucleotide sequence ID" value="NZ_LIIH01000018.1"/>
</dbReference>
<proteinExistence type="predicted"/>
<keyword evidence="1" id="KW-0812">Transmembrane</keyword>
<dbReference type="AlphaFoldDB" id="A0A0P9MYM5"/>
<evidence type="ECO:0000313" key="3">
    <source>
        <dbReference type="Proteomes" id="UP000050381"/>
    </source>
</evidence>
<comment type="caution">
    <text evidence="2">The sequence shown here is derived from an EMBL/GenBank/DDBJ whole genome shotgun (WGS) entry which is preliminary data.</text>
</comment>
<gene>
    <name evidence="2" type="ORF">ALO79_03168</name>
</gene>
<protein>
    <submittedName>
        <fullName evidence="2">Uncharacterized protein</fullName>
    </submittedName>
</protein>
<accession>A0A0P9MYM5</accession>
<keyword evidence="1" id="KW-1133">Transmembrane helix</keyword>
<name>A0A0P9MYM5_PSESX</name>
<dbReference type="EMBL" id="LJQD01000526">
    <property type="protein sequence ID" value="KPW89940.1"/>
    <property type="molecule type" value="Genomic_DNA"/>
</dbReference>
<dbReference type="Proteomes" id="UP000050381">
    <property type="component" value="Unassembled WGS sequence"/>
</dbReference>
<organism evidence="2 3">
    <name type="scientific">Pseudomonas syringae pv. castaneae</name>
    <dbReference type="NCBI Taxonomy" id="264450"/>
    <lineage>
        <taxon>Bacteria</taxon>
        <taxon>Pseudomonadati</taxon>
        <taxon>Pseudomonadota</taxon>
        <taxon>Gammaproteobacteria</taxon>
        <taxon>Pseudomonadales</taxon>
        <taxon>Pseudomonadaceae</taxon>
        <taxon>Pseudomonas</taxon>
        <taxon>Pseudomonas syringae</taxon>
    </lineage>
</organism>
<feature type="transmembrane region" description="Helical" evidence="1">
    <location>
        <begin position="120"/>
        <end position="138"/>
    </location>
</feature>
<evidence type="ECO:0000256" key="1">
    <source>
        <dbReference type="SAM" id="Phobius"/>
    </source>
</evidence>
<keyword evidence="1" id="KW-0472">Membrane</keyword>
<sequence length="141" mass="15438">MSNPDSAALRVAYLNIVQGIISRLANSSSVIKGASVTVLSALLAFAGGEHVTFHVWMFILPGVIFMCYHAYFLQQERAFVNLYNAAAAKPLSTEVSFVIDAAKINAVKEAYWSVLARKTIWGFHLPMVAGFVLAFWLSPRG</sequence>
<dbReference type="PATRIC" id="fig|264450.4.peg.3818"/>
<reference evidence="2 3" key="1">
    <citation type="submission" date="2015-09" db="EMBL/GenBank/DDBJ databases">
        <title>Genome announcement of multiple Pseudomonas syringae strains.</title>
        <authorList>
            <person name="Thakur S."/>
            <person name="Wang P.W."/>
            <person name="Gong Y."/>
            <person name="Weir B.S."/>
            <person name="Guttman D.S."/>
        </authorList>
    </citation>
    <scope>NUCLEOTIDE SEQUENCE [LARGE SCALE GENOMIC DNA]</scope>
    <source>
        <strain evidence="2 3">ICMP9419</strain>
    </source>
</reference>
<evidence type="ECO:0000313" key="2">
    <source>
        <dbReference type="EMBL" id="KPW89940.1"/>
    </source>
</evidence>